<gene>
    <name evidence="1" type="ORF">H0A36_24800</name>
</gene>
<accession>A0A853IBM7</accession>
<evidence type="ECO:0000313" key="2">
    <source>
        <dbReference type="Proteomes" id="UP000569732"/>
    </source>
</evidence>
<dbReference type="AlphaFoldDB" id="A0A853IBM7"/>
<name>A0A853IBM7_9GAMM</name>
<evidence type="ECO:0000313" key="1">
    <source>
        <dbReference type="EMBL" id="NYZ69242.1"/>
    </source>
</evidence>
<sequence>MNKLIASVIALSIQQSYAVSTTNNQPDIPTYCEQNFTQCVYDSNGRVQFYTNEYDEEVSIQYNELNQVSSITNSKKGIVSFKYNTEGLRTEKKIGTDRTIEYQYDNLGRVTSRLENGLLVYKYTYDECKYGDGQLCSVRGNQYSSAYSYKADGSLEKVTKRIHQNIVTKTGLSSFNSRVRRSISDNNLSANNDDGIISVNADGVPSFDETHPDFHHYFLSNFCDNSSSWCNYRNAKQGLLRFPAPGGNGSPIRDEQVSVVKSLGYTIGSVRHEVYNQGETVINVTLKNHDLYPGIVKRWVTNASNVTTTNTYGEGTGAYGGPNVWLADTLWNSVDKDLFNYMKKL</sequence>
<dbReference type="Gene3D" id="2.180.10.10">
    <property type="entry name" value="RHS repeat-associated core"/>
    <property type="match status" value="1"/>
</dbReference>
<proteinExistence type="predicted"/>
<protein>
    <recommendedName>
        <fullName evidence="3">RHS repeat protein</fullName>
    </recommendedName>
</protein>
<keyword evidence="2" id="KW-1185">Reference proteome</keyword>
<dbReference type="Proteomes" id="UP000569732">
    <property type="component" value="Unassembled WGS sequence"/>
</dbReference>
<dbReference type="RefSeq" id="WP_180571237.1">
    <property type="nucleotide sequence ID" value="NZ_JACCKB010000069.1"/>
</dbReference>
<reference evidence="1 2" key="1">
    <citation type="submission" date="2020-07" db="EMBL/GenBank/DDBJ databases">
        <title>Endozoicomonas sp. nov., isolated from sediment.</title>
        <authorList>
            <person name="Gu T."/>
        </authorList>
    </citation>
    <scope>NUCLEOTIDE SEQUENCE [LARGE SCALE GENOMIC DNA]</scope>
    <source>
        <strain evidence="1 2">SM1973</strain>
    </source>
</reference>
<comment type="caution">
    <text evidence="1">The sequence shown here is derived from an EMBL/GenBank/DDBJ whole genome shotgun (WGS) entry which is preliminary data.</text>
</comment>
<dbReference type="EMBL" id="JACCKB010000069">
    <property type="protein sequence ID" value="NYZ69242.1"/>
    <property type="molecule type" value="Genomic_DNA"/>
</dbReference>
<evidence type="ECO:0008006" key="3">
    <source>
        <dbReference type="Google" id="ProtNLM"/>
    </source>
</evidence>
<organism evidence="1 2">
    <name type="scientific">Spartinivicinus marinus</name>
    <dbReference type="NCBI Taxonomy" id="2994442"/>
    <lineage>
        <taxon>Bacteria</taxon>
        <taxon>Pseudomonadati</taxon>
        <taxon>Pseudomonadota</taxon>
        <taxon>Gammaproteobacteria</taxon>
        <taxon>Oceanospirillales</taxon>
        <taxon>Zooshikellaceae</taxon>
        <taxon>Spartinivicinus</taxon>
    </lineage>
</organism>